<proteinExistence type="predicted"/>
<dbReference type="GO" id="GO:0031267">
    <property type="term" value="F:small GTPase binding"/>
    <property type="evidence" value="ECO:0007669"/>
    <property type="project" value="TreeGrafter"/>
</dbReference>
<feature type="coiled-coil region" evidence="1">
    <location>
        <begin position="521"/>
        <end position="555"/>
    </location>
</feature>
<dbReference type="Pfam" id="PF00566">
    <property type="entry name" value="RabGAP-TBC"/>
    <property type="match status" value="2"/>
</dbReference>
<feature type="compositionally biased region" description="Low complexity" evidence="2">
    <location>
        <begin position="669"/>
        <end position="686"/>
    </location>
</feature>
<dbReference type="SMART" id="SM00164">
    <property type="entry name" value="TBC"/>
    <property type="match status" value="1"/>
</dbReference>
<dbReference type="Gene3D" id="1.10.472.80">
    <property type="entry name" value="Ypt/Rab-GAP domain of gyp1p, domain 3"/>
    <property type="match status" value="1"/>
</dbReference>
<dbReference type="PANTHER" id="PTHR47219:SF9">
    <property type="entry name" value="GTPASE ACTIVATING PROTEIN AND CENTROSOME-ASSOCIATED, ISOFORM B"/>
    <property type="match status" value="1"/>
</dbReference>
<dbReference type="Gene3D" id="1.10.8.270">
    <property type="entry name" value="putative rabgap domain of human tbc1 domain family member 14 like domains"/>
    <property type="match status" value="1"/>
</dbReference>
<organism evidence="4">
    <name type="scientific">Pinguiococcus pyrenoidosus</name>
    <dbReference type="NCBI Taxonomy" id="172671"/>
    <lineage>
        <taxon>Eukaryota</taxon>
        <taxon>Sar</taxon>
        <taxon>Stramenopiles</taxon>
        <taxon>Ochrophyta</taxon>
        <taxon>Pinguiophyceae</taxon>
        <taxon>Pinguiochrysidales</taxon>
        <taxon>Pinguiochrysidaceae</taxon>
        <taxon>Pinguiococcus</taxon>
    </lineage>
</organism>
<protein>
    <recommendedName>
        <fullName evidence="3">Rab-GAP TBC domain-containing protein</fullName>
    </recommendedName>
</protein>
<dbReference type="AlphaFoldDB" id="A0A7R9YCC5"/>
<dbReference type="GO" id="GO:0005096">
    <property type="term" value="F:GTPase activator activity"/>
    <property type="evidence" value="ECO:0007669"/>
    <property type="project" value="TreeGrafter"/>
</dbReference>
<feature type="region of interest" description="Disordered" evidence="2">
    <location>
        <begin position="612"/>
        <end position="686"/>
    </location>
</feature>
<dbReference type="InterPro" id="IPR050302">
    <property type="entry name" value="Rab_GAP_TBC_domain"/>
</dbReference>
<accession>A0A7R9YCC5</accession>
<feature type="domain" description="Rab-GAP TBC" evidence="3">
    <location>
        <begin position="84"/>
        <end position="341"/>
    </location>
</feature>
<evidence type="ECO:0000259" key="3">
    <source>
        <dbReference type="PROSITE" id="PS50086"/>
    </source>
</evidence>
<dbReference type="PROSITE" id="PS50086">
    <property type="entry name" value="TBC_RABGAP"/>
    <property type="match status" value="1"/>
</dbReference>
<gene>
    <name evidence="4" type="ORF">PPYR1160_LOCUS6777</name>
</gene>
<dbReference type="InterPro" id="IPR035969">
    <property type="entry name" value="Rab-GAP_TBC_sf"/>
</dbReference>
<reference evidence="4" key="1">
    <citation type="submission" date="2021-01" db="EMBL/GenBank/DDBJ databases">
        <authorList>
            <person name="Corre E."/>
            <person name="Pelletier E."/>
            <person name="Niang G."/>
            <person name="Scheremetjew M."/>
            <person name="Finn R."/>
            <person name="Kale V."/>
            <person name="Holt S."/>
            <person name="Cochrane G."/>
            <person name="Meng A."/>
            <person name="Brown T."/>
            <person name="Cohen L."/>
        </authorList>
    </citation>
    <scope>NUCLEOTIDE SEQUENCE</scope>
    <source>
        <strain evidence="4">CCMP2078</strain>
    </source>
</reference>
<sequence>MEPDLPSVAPLLLPYLSLVDRLRLAQVNVSLQRALRSPSALLHINAASHPSSFRLCRFAGYLRVASVRAAFDAEDGLRYYEDQGYRGGARGLDVHGLDGVIRRDVDRTLPQDAWFRRSDSDLSSDEASQASTRPFDAQDMLANVLQSVAAEVSEVGYCQGMNFVAAYMLKACKDFVDEHGLSALMRLMGSDPESLQSAPQEELRALCMEGAVFWIMLAILGLTSKATEERSDRSSEESDAYAMDLRKGGAISAKLLSPQNAYHLTKLRMGGLWRPGVPEMKQRIFEFNALMKLRLPALGRHFRELGLAPDVLVSQWFLTLFAYALEEELLYRAWDACLGGGWASVHSLALALLMLHEEDLLAQDCLEDLGMYLRRCQWGEPGNRAMSLSQGRGIPWGPSAALRQGRSDDSSWECTREDLARRADRLWGPLEQLARQINVTAEELATLCQAYALDVMRERLTRRTDGLLGLYGDGSPVAPEKLSVTEHEIKTLRSEVTAAASGLMAKVEQNQTAATDALAIHRTASQDHEEQVLELEELEASKKALLSQVAAILKLASGAAQPASEAPSKMRMSPSTRRFLPAQEDTRDPLSLHVEYPTAQILNSIVSTASSEGSVAAHGDQGTASAAEEPLEAQPVQEQIEDAPTHKATTSVANAADQPLPKKSEKASPAKAARSQAASNRRSSFASALDRASEMLRRCNPALRSLQVHQASGSESKQAALDPEKEAASVEHVEVDEQVMEDLTYFARKVEALERKIQQHKAGPLRATFERQQETEMILQETRDALAASVTSLRFYLEKTEEELNSFLLARSPEAKAIVANVPGGFGSVANSSPQVA</sequence>
<keyword evidence="1" id="KW-0175">Coiled coil</keyword>
<dbReference type="SUPFAM" id="SSF47923">
    <property type="entry name" value="Ypt/Rab-GAP domain of gyp1p"/>
    <property type="match status" value="2"/>
</dbReference>
<dbReference type="EMBL" id="HBEA01008808">
    <property type="protein sequence ID" value="CAD8257285.1"/>
    <property type="molecule type" value="Transcribed_RNA"/>
</dbReference>
<dbReference type="PANTHER" id="PTHR47219">
    <property type="entry name" value="RAB GTPASE-ACTIVATING PROTEIN 1-LIKE"/>
    <property type="match status" value="1"/>
</dbReference>
<dbReference type="InterPro" id="IPR000195">
    <property type="entry name" value="Rab-GAP-TBC_dom"/>
</dbReference>
<evidence type="ECO:0000256" key="2">
    <source>
        <dbReference type="SAM" id="MobiDB-lite"/>
    </source>
</evidence>
<evidence type="ECO:0000256" key="1">
    <source>
        <dbReference type="SAM" id="Coils"/>
    </source>
</evidence>
<evidence type="ECO:0000313" key="4">
    <source>
        <dbReference type="EMBL" id="CAD8257285.1"/>
    </source>
</evidence>
<name>A0A7R9YCC5_9STRA</name>